<gene>
    <name evidence="1" type="ORF">VKT23_005980</name>
</gene>
<comment type="caution">
    <text evidence="1">The sequence shown here is derived from an EMBL/GenBank/DDBJ whole genome shotgun (WGS) entry which is preliminary data.</text>
</comment>
<dbReference type="Proteomes" id="UP001498398">
    <property type="component" value="Unassembled WGS sequence"/>
</dbReference>
<keyword evidence="2" id="KW-1185">Reference proteome</keyword>
<evidence type="ECO:0000313" key="1">
    <source>
        <dbReference type="EMBL" id="KAK7464773.1"/>
    </source>
</evidence>
<proteinExistence type="predicted"/>
<name>A0ABR1JP03_9AGAR</name>
<organism evidence="1 2">
    <name type="scientific">Marasmiellus scandens</name>
    <dbReference type="NCBI Taxonomy" id="2682957"/>
    <lineage>
        <taxon>Eukaryota</taxon>
        <taxon>Fungi</taxon>
        <taxon>Dikarya</taxon>
        <taxon>Basidiomycota</taxon>
        <taxon>Agaricomycotina</taxon>
        <taxon>Agaricomycetes</taxon>
        <taxon>Agaricomycetidae</taxon>
        <taxon>Agaricales</taxon>
        <taxon>Marasmiineae</taxon>
        <taxon>Omphalotaceae</taxon>
        <taxon>Marasmiellus</taxon>
    </lineage>
</organism>
<accession>A0ABR1JP03</accession>
<evidence type="ECO:0000313" key="2">
    <source>
        <dbReference type="Proteomes" id="UP001498398"/>
    </source>
</evidence>
<sequence length="158" mass="18170">MHASSANWPEDIPGSTSLIVAHNTLNNAESYPPNCPLMLVHRKRLAKRVYDVEEAAIRLNSSKGTPQAIWNSFKFRWKIHQLRLVCTDYHLAEIGVMFSTDPIPDHESHWRPGVLVEKTVQGEKGLIRKRIFLSPSNPYMPCRDGCLMPRDWMARHIK</sequence>
<protein>
    <submittedName>
        <fullName evidence="1">Uncharacterized protein</fullName>
    </submittedName>
</protein>
<dbReference type="EMBL" id="JBANRG010000007">
    <property type="protein sequence ID" value="KAK7464773.1"/>
    <property type="molecule type" value="Genomic_DNA"/>
</dbReference>
<reference evidence="1 2" key="1">
    <citation type="submission" date="2024-01" db="EMBL/GenBank/DDBJ databases">
        <title>A draft genome for the cacao thread blight pathogen Marasmiellus scandens.</title>
        <authorList>
            <person name="Baruah I.K."/>
            <person name="Leung J."/>
            <person name="Bukari Y."/>
            <person name="Amoako-Attah I."/>
            <person name="Meinhardt L.W."/>
            <person name="Bailey B.A."/>
            <person name="Cohen S.P."/>
        </authorList>
    </citation>
    <scope>NUCLEOTIDE SEQUENCE [LARGE SCALE GENOMIC DNA]</scope>
    <source>
        <strain evidence="1 2">GH-19</strain>
    </source>
</reference>